<dbReference type="SUPFAM" id="SSF63825">
    <property type="entry name" value="YWTD domain"/>
    <property type="match status" value="1"/>
</dbReference>
<evidence type="ECO:0000256" key="1">
    <source>
        <dbReference type="SAM" id="SignalP"/>
    </source>
</evidence>
<proteinExistence type="predicted"/>
<dbReference type="AlphaFoldDB" id="A0A3S0ICH6"/>
<feature type="signal peptide" evidence="1">
    <location>
        <begin position="1"/>
        <end position="21"/>
    </location>
</feature>
<evidence type="ECO:0000313" key="3">
    <source>
        <dbReference type="Proteomes" id="UP000277766"/>
    </source>
</evidence>
<dbReference type="Proteomes" id="UP000277766">
    <property type="component" value="Unassembled WGS sequence"/>
</dbReference>
<protein>
    <submittedName>
        <fullName evidence="2">Uncharacterized protein</fullName>
    </submittedName>
</protein>
<dbReference type="RefSeq" id="WP_126351333.1">
    <property type="nucleotide sequence ID" value="NZ_CP086380.1"/>
</dbReference>
<name>A0A3S0ICH6_9DEIO</name>
<dbReference type="EMBL" id="RXPE01000004">
    <property type="protein sequence ID" value="RTR29422.1"/>
    <property type="molecule type" value="Genomic_DNA"/>
</dbReference>
<reference evidence="2 3" key="1">
    <citation type="submission" date="2018-12" db="EMBL/GenBank/DDBJ databases">
        <title>Deinococcus radiophilus ATCC 27603 genome sequencing and assembly.</title>
        <authorList>
            <person name="Maclea K.S."/>
            <person name="Maynard C.R."/>
        </authorList>
    </citation>
    <scope>NUCLEOTIDE SEQUENCE [LARGE SCALE GENOMIC DNA]</scope>
    <source>
        <strain evidence="2 3">ATCC 27603</strain>
    </source>
</reference>
<organism evidence="2 3">
    <name type="scientific">Deinococcus radiophilus</name>
    <dbReference type="NCBI Taxonomy" id="32062"/>
    <lineage>
        <taxon>Bacteria</taxon>
        <taxon>Thermotogati</taxon>
        <taxon>Deinococcota</taxon>
        <taxon>Deinococci</taxon>
        <taxon>Deinococcales</taxon>
        <taxon>Deinococcaceae</taxon>
        <taxon>Deinococcus</taxon>
    </lineage>
</organism>
<feature type="chain" id="PRO_5018571791" evidence="1">
    <location>
        <begin position="22"/>
        <end position="469"/>
    </location>
</feature>
<dbReference type="OrthoDB" id="58117at2"/>
<accession>A0A3S0ICH6</accession>
<gene>
    <name evidence="2" type="ORF">EJ104_03260</name>
</gene>
<evidence type="ECO:0000313" key="2">
    <source>
        <dbReference type="EMBL" id="RTR29422.1"/>
    </source>
</evidence>
<keyword evidence="3" id="KW-1185">Reference proteome</keyword>
<sequence>MKMNRMVTAVVALAFGTQAGALPAIPNCAAERSNPRCIANNDASAAGTIGSGPSFYQGGTRDELRGGFVTADGQKLIVAINTLSDVNDRYGAVMEVDLNTGNRRIISGYLNSTESRGKGVTTQGDRGQTELYDLGRVSDVNPLPGGDLVAYSGGQAIRINAGTGDRTLLWTSATSGDTRVRDGVERKFTAGGTAGAAAGRVAVPDVSVNTPLGNISLGGLLGGNRGNAQPAATAAPQPGNGYFCPQSTPAPRPAIPRSSIATDAQGNIYLLHDNNPLGSGLALFKLDASKDYRCTAVSQFSANGENVVGGGIPWVANTTSSGPLFGDLILAGDTVYAAGGPNPNYIVVGVNTRSGERTLVSGQRTGNGVQVFKKGNGEALIGESLAFSNNFLYTTEEQVNAVGFSPVRIDPRTGDRTALPVAKDSPLSVGWASDTQLYAIPNSNKLLVWYRRALHLYDPATGQNMILSR</sequence>
<comment type="caution">
    <text evidence="2">The sequence shown here is derived from an EMBL/GenBank/DDBJ whole genome shotgun (WGS) entry which is preliminary data.</text>
</comment>
<keyword evidence="1" id="KW-0732">Signal</keyword>